<accession>A0A022VPE2</accession>
<protein>
    <recommendedName>
        <fullName evidence="7">Integral membrane protein</fullName>
    </recommendedName>
</protein>
<feature type="compositionally biased region" description="Polar residues" evidence="1">
    <location>
        <begin position="201"/>
        <end position="211"/>
    </location>
</feature>
<evidence type="ECO:0000259" key="5">
    <source>
        <dbReference type="Pfam" id="PF10355"/>
    </source>
</evidence>
<feature type="transmembrane region" description="Helical" evidence="2">
    <location>
        <begin position="144"/>
        <end position="164"/>
    </location>
</feature>
<feature type="transmembrane region" description="Helical" evidence="2">
    <location>
        <begin position="112"/>
        <end position="129"/>
    </location>
</feature>
<organism evidence="6">
    <name type="scientific">Trichophyton rubrum CBS 288.86</name>
    <dbReference type="NCBI Taxonomy" id="1215330"/>
    <lineage>
        <taxon>Eukaryota</taxon>
        <taxon>Fungi</taxon>
        <taxon>Dikarya</taxon>
        <taxon>Ascomycota</taxon>
        <taxon>Pezizomycotina</taxon>
        <taxon>Eurotiomycetes</taxon>
        <taxon>Eurotiomycetidae</taxon>
        <taxon>Onygenales</taxon>
        <taxon>Arthrodermataceae</taxon>
        <taxon>Trichophyton</taxon>
    </lineage>
</organism>
<dbReference type="OrthoDB" id="4005299at2759"/>
<proteinExistence type="predicted"/>
<feature type="region of interest" description="Disordered" evidence="1">
    <location>
        <begin position="189"/>
        <end position="225"/>
    </location>
</feature>
<dbReference type="Proteomes" id="UP000023758">
    <property type="component" value="Unassembled WGS sequence"/>
</dbReference>
<evidence type="ECO:0008006" key="7">
    <source>
        <dbReference type="Google" id="ProtNLM"/>
    </source>
</evidence>
<name>A0A022VPE2_TRIRU</name>
<feature type="transmembrane region" description="Helical" evidence="2">
    <location>
        <begin position="78"/>
        <end position="100"/>
    </location>
</feature>
<dbReference type="PANTHER" id="PTHR31685">
    <property type="entry name" value="INTEGRAL MEMBRANE PROTEIN (AFU_ORTHOLOGUE AFUA_6G12730)-RELATED"/>
    <property type="match status" value="1"/>
</dbReference>
<dbReference type="AlphaFoldDB" id="A0A022VPE2"/>
<dbReference type="EMBL" id="KK207941">
    <property type="protein sequence ID" value="EZF47603.1"/>
    <property type="molecule type" value="Genomic_DNA"/>
</dbReference>
<feature type="domain" description="Protein YTP1-like C-terminal" evidence="5">
    <location>
        <begin position="293"/>
        <end position="584"/>
    </location>
</feature>
<gene>
    <name evidence="6" type="ORF">H103_08604</name>
</gene>
<dbReference type="HOGENOM" id="CLU_012543_1_0_1"/>
<feature type="domain" description="DUF2427" evidence="4">
    <location>
        <begin position="66"/>
        <end position="164"/>
    </location>
</feature>
<dbReference type="PANTHER" id="PTHR31685:SF3">
    <property type="entry name" value="INTEGRAL MEMBRANE PROTEIN (AFU_ORTHOLOGUE AFUA_6G12730)"/>
    <property type="match status" value="1"/>
</dbReference>
<evidence type="ECO:0000259" key="4">
    <source>
        <dbReference type="Pfam" id="PF10348"/>
    </source>
</evidence>
<evidence type="ECO:0000313" key="6">
    <source>
        <dbReference type="EMBL" id="EZF47603.1"/>
    </source>
</evidence>
<sequence length="605" mass="66188">MLPHRLAPHASYASLLLFLATVAGAIPHGDGHESIHMAGATETTSSVAPAAAATATMAAGDTAHLMSYFRYQKHSGTILAHIVLMAIAWIVILPVGIVFSVSKSRLALPTQFGFLVVNAVAVLCGIIYSNQTPDLYEHNVHTKIGWVATWVMVAEVVMGLLLAYSNGKGHAQDNAYERVAFLSVDTNSGRNDSYSRDTNRQTRWSADSGQGSDEHTYSPRSGCSSFEHDRQEVEDMAIPNLERNNKPSCQRLSPFGSLDRYLTARVPQLTSQRVLSALSLIHTIIERTILILGFFALTSGAVVYTGIFRGRQIFNGLAHFIKGGIFMWYGFLTLGRWLGCFADFGWAWNVKPSRAIVGGWKSRIPTAEFTESFVIFLYGATNMFLEHLGGWGGPWTAHDLEHVSITIMFFGGGLCGMLAESRRVRDWINQTALGPPPIALDKEYPSGADEWRLPRSQGVSLNPMPATIILLLGLMMSSHHQHSMVSTMVHTQWGMLLVGFSLARAVTYILLYINPPISILPSRPPSELVTSFCLISGGLVFMLSTADIVAAMEYYEVSAMVVFTVGMGVTALSMAWEIVVISLKAWATKTSASTSPIRDGFKFPE</sequence>
<reference evidence="6" key="1">
    <citation type="submission" date="2014-02" db="EMBL/GenBank/DDBJ databases">
        <title>The Genome Sequence of Trichophyton rubrum (morphotype fischeri) CBS 288.86.</title>
        <authorList>
            <consortium name="The Broad Institute Genomics Platform"/>
            <person name="Cuomo C.A."/>
            <person name="White T.C."/>
            <person name="Graser Y."/>
            <person name="Martinez-Rossi N."/>
            <person name="Heitman J."/>
            <person name="Young S.K."/>
            <person name="Zeng Q."/>
            <person name="Gargeya S."/>
            <person name="Abouelleil A."/>
            <person name="Alvarado L."/>
            <person name="Chapman S.B."/>
            <person name="Gainer-Dewar J."/>
            <person name="Goldberg J."/>
            <person name="Griggs A."/>
            <person name="Gujja S."/>
            <person name="Hansen M."/>
            <person name="Howarth C."/>
            <person name="Imamovic A."/>
            <person name="Larimer J."/>
            <person name="Martinez D."/>
            <person name="Murphy C."/>
            <person name="Pearson M.D."/>
            <person name="Persinoti G."/>
            <person name="Poon T."/>
            <person name="Priest M."/>
            <person name="Roberts A.D."/>
            <person name="Saif S."/>
            <person name="Shea T.D."/>
            <person name="Sykes S.N."/>
            <person name="Wortman J."/>
            <person name="Nusbaum C."/>
            <person name="Birren B."/>
        </authorList>
    </citation>
    <scope>NUCLEOTIDE SEQUENCE [LARGE SCALE GENOMIC DNA]</scope>
    <source>
        <strain evidence="6">CBS 288.86</strain>
    </source>
</reference>
<feature type="transmembrane region" description="Helical" evidence="2">
    <location>
        <begin position="461"/>
        <end position="480"/>
    </location>
</feature>
<dbReference type="InterPro" id="IPR018827">
    <property type="entry name" value="YTP1_C"/>
</dbReference>
<feature type="transmembrane region" description="Helical" evidence="2">
    <location>
        <begin position="558"/>
        <end position="583"/>
    </location>
</feature>
<feature type="chain" id="PRO_5001510380" description="Integral membrane protein" evidence="3">
    <location>
        <begin position="26"/>
        <end position="605"/>
    </location>
</feature>
<feature type="transmembrane region" description="Helical" evidence="2">
    <location>
        <begin position="492"/>
        <end position="511"/>
    </location>
</feature>
<keyword evidence="2" id="KW-1133">Transmembrane helix</keyword>
<keyword evidence="2" id="KW-0472">Membrane</keyword>
<evidence type="ECO:0000256" key="1">
    <source>
        <dbReference type="SAM" id="MobiDB-lite"/>
    </source>
</evidence>
<evidence type="ECO:0000256" key="3">
    <source>
        <dbReference type="SAM" id="SignalP"/>
    </source>
</evidence>
<feature type="transmembrane region" description="Helical" evidence="2">
    <location>
        <begin position="327"/>
        <end position="348"/>
    </location>
</feature>
<keyword evidence="2" id="KW-0812">Transmembrane</keyword>
<feature type="transmembrane region" description="Helical" evidence="2">
    <location>
        <begin position="532"/>
        <end position="552"/>
    </location>
</feature>
<feature type="signal peptide" evidence="3">
    <location>
        <begin position="1"/>
        <end position="25"/>
    </location>
</feature>
<dbReference type="InterPro" id="IPR018825">
    <property type="entry name" value="DUF2427"/>
</dbReference>
<dbReference type="Pfam" id="PF10348">
    <property type="entry name" value="DUF2427"/>
    <property type="match status" value="1"/>
</dbReference>
<keyword evidence="3" id="KW-0732">Signal</keyword>
<feature type="transmembrane region" description="Helical" evidence="2">
    <location>
        <begin position="289"/>
        <end position="307"/>
    </location>
</feature>
<evidence type="ECO:0000256" key="2">
    <source>
        <dbReference type="SAM" id="Phobius"/>
    </source>
</evidence>
<dbReference type="Pfam" id="PF10355">
    <property type="entry name" value="Ytp1"/>
    <property type="match status" value="1"/>
</dbReference>